<keyword evidence="2" id="KW-1185">Reference proteome</keyword>
<sequence length="247" mass="27919">MQKEALLYTTQAVPRNAEGRDCFRIHASASADCVRLTPASLEHLFTKYTRVTLVIPGSTSDEVQQGTLSARDAFLYELLTVWADACQCEFQMMTASDSTQTMSSGCVTSVQTWLAGSGPDIHKTARSYFSFLTLFSKGLIQTKRSKTTVTITLLGLPLIELKEEKNLPASLSCWAVTGGILTSKEKRSRGKFWFIKSTIYPELYYAGLTHYRPRLPFRLYKWTQSILHAWTVKRFAARYAATLRCRR</sequence>
<proteinExistence type="predicted"/>
<dbReference type="RefSeq" id="WP_105960231.1">
    <property type="nucleotide sequence ID" value="NZ_PVNS01000016.1"/>
</dbReference>
<dbReference type="OrthoDB" id="9774199at2"/>
<dbReference type="Proteomes" id="UP000243650">
    <property type="component" value="Unassembled WGS sequence"/>
</dbReference>
<accession>A0A2P6MDU1</accession>
<comment type="caution">
    <text evidence="1">The sequence shown here is derived from an EMBL/GenBank/DDBJ whole genome shotgun (WGS) entry which is preliminary data.</text>
</comment>
<name>A0A2P6MDU1_ALKUR</name>
<dbReference type="EMBL" id="PVNS01000016">
    <property type="protein sequence ID" value="PRO64443.1"/>
    <property type="molecule type" value="Genomic_DNA"/>
</dbReference>
<evidence type="ECO:0000313" key="1">
    <source>
        <dbReference type="EMBL" id="PRO64443.1"/>
    </source>
</evidence>
<organism evidence="1 2">
    <name type="scientific">Alkalicoccus urumqiensis</name>
    <name type="common">Bacillus urumqiensis</name>
    <dbReference type="NCBI Taxonomy" id="1548213"/>
    <lineage>
        <taxon>Bacteria</taxon>
        <taxon>Bacillati</taxon>
        <taxon>Bacillota</taxon>
        <taxon>Bacilli</taxon>
        <taxon>Bacillales</taxon>
        <taxon>Bacillaceae</taxon>
        <taxon>Alkalicoccus</taxon>
    </lineage>
</organism>
<evidence type="ECO:0000313" key="2">
    <source>
        <dbReference type="Proteomes" id="UP000243650"/>
    </source>
</evidence>
<protein>
    <submittedName>
        <fullName evidence="1">Uncharacterized protein</fullName>
    </submittedName>
</protein>
<gene>
    <name evidence="1" type="ORF">C6I21_14685</name>
</gene>
<dbReference type="AlphaFoldDB" id="A0A2P6MDU1"/>
<reference evidence="1 2" key="1">
    <citation type="submission" date="2018-03" db="EMBL/GenBank/DDBJ databases">
        <title>Bacillus urumqiensis sp. nov., a moderately haloalkaliphilic bacterium isolated from a salt lake.</title>
        <authorList>
            <person name="Zhao B."/>
            <person name="Liao Z."/>
        </authorList>
    </citation>
    <scope>NUCLEOTIDE SEQUENCE [LARGE SCALE GENOMIC DNA]</scope>
    <source>
        <strain evidence="1 2">BZ-SZ-XJ18</strain>
    </source>
</reference>